<protein>
    <submittedName>
        <fullName evidence="3">Alpha-1,2-fucosyltransferase</fullName>
    </submittedName>
</protein>
<name>A0ABZ3F072_9FIRM</name>
<evidence type="ECO:0000313" key="3">
    <source>
        <dbReference type="EMBL" id="XAH74911.1"/>
    </source>
</evidence>
<sequence length="291" mass="34763">MIVVKIYEGLGNQIFQYAFAKSLQLKTGQRVILDYTNQFDNLARKNRTKRKFLLNQFQTSLPLCSKSELVTWNFLKQENSVDAARYQLARYRIGKKKYYAESIDDVTNYKEELQYLRGEWYIKGWFQNEKYFSDIREILLEEFSLKNELNISSFLNEVLVNNNTVAVHFRRGDYKNGHFLSLNYYKKSVEYIEQKVVNPIYLVFSDDIKWVKEHLKIEGRVIFLNEEGQYCDFEELVLMSKCKHCIIANSTFSWWGAWLNRNENKIVVAPKPEAWFTNQKNILLPDWKTIR</sequence>
<reference evidence="3 4" key="1">
    <citation type="submission" date="2024-02" db="EMBL/GenBank/DDBJ databases">
        <title>Bacterial strain from lacustrine sediment.</title>
        <authorList>
            <person name="Petit C."/>
            <person name="Fadhlaoui K."/>
        </authorList>
    </citation>
    <scope>NUCLEOTIDE SEQUENCE [LARGE SCALE GENOMIC DNA]</scope>
    <source>
        <strain evidence="3 4">IPX-CK</strain>
    </source>
</reference>
<gene>
    <name evidence="3" type="ORF">V6984_03850</name>
</gene>
<evidence type="ECO:0000256" key="1">
    <source>
        <dbReference type="ARBA" id="ARBA00022676"/>
    </source>
</evidence>
<organism evidence="3 4">
    <name type="scientific">Kineothrix sedimenti</name>
    <dbReference type="NCBI Taxonomy" id="3123317"/>
    <lineage>
        <taxon>Bacteria</taxon>
        <taxon>Bacillati</taxon>
        <taxon>Bacillota</taxon>
        <taxon>Clostridia</taxon>
        <taxon>Lachnospirales</taxon>
        <taxon>Lachnospiraceae</taxon>
        <taxon>Kineothrix</taxon>
    </lineage>
</organism>
<dbReference type="Gene3D" id="3.40.50.11350">
    <property type="match status" value="1"/>
</dbReference>
<dbReference type="RefSeq" id="WP_342758489.1">
    <property type="nucleotide sequence ID" value="NZ_CP146256.1"/>
</dbReference>
<dbReference type="Proteomes" id="UP001451571">
    <property type="component" value="Chromosome"/>
</dbReference>
<dbReference type="CDD" id="cd11301">
    <property type="entry name" value="Fut1_Fut2_like"/>
    <property type="match status" value="1"/>
</dbReference>
<keyword evidence="4" id="KW-1185">Reference proteome</keyword>
<keyword evidence="1" id="KW-0328">Glycosyltransferase</keyword>
<accession>A0ABZ3F072</accession>
<keyword evidence="2" id="KW-0808">Transferase</keyword>
<proteinExistence type="predicted"/>
<evidence type="ECO:0000256" key="2">
    <source>
        <dbReference type="ARBA" id="ARBA00022679"/>
    </source>
</evidence>
<dbReference type="Pfam" id="PF01531">
    <property type="entry name" value="Glyco_transf_11"/>
    <property type="match status" value="1"/>
</dbReference>
<dbReference type="PANTHER" id="PTHR11927">
    <property type="entry name" value="GALACTOSIDE 2-L-FUCOSYLTRANSFERASE"/>
    <property type="match status" value="1"/>
</dbReference>
<dbReference type="InterPro" id="IPR002516">
    <property type="entry name" value="Glyco_trans_11"/>
</dbReference>
<evidence type="ECO:0000313" key="4">
    <source>
        <dbReference type="Proteomes" id="UP001451571"/>
    </source>
</evidence>
<dbReference type="EMBL" id="CP146256">
    <property type="protein sequence ID" value="XAH74911.1"/>
    <property type="molecule type" value="Genomic_DNA"/>
</dbReference>
<dbReference type="PANTHER" id="PTHR11927:SF9">
    <property type="entry name" value="L-FUCOSYLTRANSFERASE"/>
    <property type="match status" value="1"/>
</dbReference>